<sequence>MGQVLNILLSIGVTDGGVSSKMNNCETACWSSSSTSGVGIVHKKVINSGSAAGYSLLQQGAIKPLQVVLYIHSFMSGCAHRFERYYTTPIAYITSVRPPASLVTSCQHERAVCVYVDEDVIFFCQAKRLCKKVQHKVEIEEKAEAEVGKEKKKKKKINRQQPFRITAFASLSGDVAVSSVTCIPKSSEAQLLVQSGLLSGGAPGK</sequence>
<gene>
    <name evidence="2" type="ORF">T4E_11922</name>
</gene>
<feature type="signal peptide" evidence="1">
    <location>
        <begin position="1"/>
        <end position="16"/>
    </location>
</feature>
<accession>A0A0V0YKZ4</accession>
<reference evidence="2 3" key="1">
    <citation type="submission" date="2015-01" db="EMBL/GenBank/DDBJ databases">
        <title>Evolution of Trichinella species and genotypes.</title>
        <authorList>
            <person name="Korhonen P.K."/>
            <person name="Edoardo P."/>
            <person name="Giuseppe L.R."/>
            <person name="Gasser R.B."/>
        </authorList>
    </citation>
    <scope>NUCLEOTIDE SEQUENCE [LARGE SCALE GENOMIC DNA]</scope>
    <source>
        <strain evidence="2">ISS141</strain>
    </source>
</reference>
<name>A0A0V0YKZ4_TRIPS</name>
<dbReference type="Proteomes" id="UP000054815">
    <property type="component" value="Unassembled WGS sequence"/>
</dbReference>
<proteinExistence type="predicted"/>
<comment type="caution">
    <text evidence="2">The sequence shown here is derived from an EMBL/GenBank/DDBJ whole genome shotgun (WGS) entry which is preliminary data.</text>
</comment>
<evidence type="ECO:0000313" key="2">
    <source>
        <dbReference type="EMBL" id="KRY01022.1"/>
    </source>
</evidence>
<dbReference type="AlphaFoldDB" id="A0A0V0YKZ4"/>
<organism evidence="2 3">
    <name type="scientific">Trichinella pseudospiralis</name>
    <name type="common">Parasitic roundworm</name>
    <dbReference type="NCBI Taxonomy" id="6337"/>
    <lineage>
        <taxon>Eukaryota</taxon>
        <taxon>Metazoa</taxon>
        <taxon>Ecdysozoa</taxon>
        <taxon>Nematoda</taxon>
        <taxon>Enoplea</taxon>
        <taxon>Dorylaimia</taxon>
        <taxon>Trichinellida</taxon>
        <taxon>Trichinellidae</taxon>
        <taxon>Trichinella</taxon>
    </lineage>
</organism>
<dbReference type="EMBL" id="JYDU01000005">
    <property type="protein sequence ID" value="KRY01022.1"/>
    <property type="molecule type" value="Genomic_DNA"/>
</dbReference>
<keyword evidence="1" id="KW-0732">Signal</keyword>
<evidence type="ECO:0000313" key="3">
    <source>
        <dbReference type="Proteomes" id="UP000054815"/>
    </source>
</evidence>
<feature type="chain" id="PRO_5006873311" evidence="1">
    <location>
        <begin position="17"/>
        <end position="205"/>
    </location>
</feature>
<protein>
    <submittedName>
        <fullName evidence="2">Uncharacterized protein</fullName>
    </submittedName>
</protein>
<evidence type="ECO:0000256" key="1">
    <source>
        <dbReference type="SAM" id="SignalP"/>
    </source>
</evidence>